<comment type="caution">
    <text evidence="1">The sequence shown here is derived from an EMBL/GenBank/DDBJ whole genome shotgun (WGS) entry which is preliminary data.</text>
</comment>
<protein>
    <submittedName>
        <fullName evidence="1">Uncharacterized protein</fullName>
    </submittedName>
</protein>
<evidence type="ECO:0000313" key="2">
    <source>
        <dbReference type="Proteomes" id="UP000583929"/>
    </source>
</evidence>
<dbReference type="AlphaFoldDB" id="A0A7J6HZJ1"/>
<proteinExistence type="predicted"/>
<gene>
    <name evidence="1" type="ORF">G4B88_023369</name>
</gene>
<name>A0A7J6HZJ1_CANSA</name>
<reference evidence="1 2" key="1">
    <citation type="journal article" date="2020" name="bioRxiv">
        <title>Sequence and annotation of 42 cannabis genomes reveals extensive copy number variation in cannabinoid synthesis and pathogen resistance genes.</title>
        <authorList>
            <person name="Mckernan K.J."/>
            <person name="Helbert Y."/>
            <person name="Kane L.T."/>
            <person name="Ebling H."/>
            <person name="Zhang L."/>
            <person name="Liu B."/>
            <person name="Eaton Z."/>
            <person name="Mclaughlin S."/>
            <person name="Kingan S."/>
            <person name="Baybayan P."/>
            <person name="Concepcion G."/>
            <person name="Jordan M."/>
            <person name="Riva A."/>
            <person name="Barbazuk W."/>
            <person name="Harkins T."/>
        </authorList>
    </citation>
    <scope>NUCLEOTIDE SEQUENCE [LARGE SCALE GENOMIC DNA]</scope>
    <source>
        <strain evidence="2">cv. Jamaican Lion 4</strain>
        <tissue evidence="1">Leaf</tissue>
    </source>
</reference>
<accession>A0A7J6HZJ1</accession>
<sequence>MIGNERKTDRKTLRTFVLLCDLFLCDGWIRDTGIRGSAGAGGGAVNGGGGDGGIDLDGDESVEFWSYAINGGGPYTINNYEFGKRLKEEKGRERESE</sequence>
<dbReference type="EMBL" id="JAATIQ010000017">
    <property type="protein sequence ID" value="KAF4400576.1"/>
    <property type="molecule type" value="Genomic_DNA"/>
</dbReference>
<keyword evidence="2" id="KW-1185">Reference proteome</keyword>
<evidence type="ECO:0000313" key="1">
    <source>
        <dbReference type="EMBL" id="KAF4400576.1"/>
    </source>
</evidence>
<organism evidence="1 2">
    <name type="scientific">Cannabis sativa</name>
    <name type="common">Hemp</name>
    <name type="synonym">Marijuana</name>
    <dbReference type="NCBI Taxonomy" id="3483"/>
    <lineage>
        <taxon>Eukaryota</taxon>
        <taxon>Viridiplantae</taxon>
        <taxon>Streptophyta</taxon>
        <taxon>Embryophyta</taxon>
        <taxon>Tracheophyta</taxon>
        <taxon>Spermatophyta</taxon>
        <taxon>Magnoliopsida</taxon>
        <taxon>eudicotyledons</taxon>
        <taxon>Gunneridae</taxon>
        <taxon>Pentapetalae</taxon>
        <taxon>rosids</taxon>
        <taxon>fabids</taxon>
        <taxon>Rosales</taxon>
        <taxon>Cannabaceae</taxon>
        <taxon>Cannabis</taxon>
    </lineage>
</organism>
<dbReference type="Proteomes" id="UP000583929">
    <property type="component" value="Unassembled WGS sequence"/>
</dbReference>